<dbReference type="Proteomes" id="UP001420932">
    <property type="component" value="Unassembled WGS sequence"/>
</dbReference>
<evidence type="ECO:0000313" key="2">
    <source>
        <dbReference type="Proteomes" id="UP001420932"/>
    </source>
</evidence>
<dbReference type="EMBL" id="JBBNAF010000001">
    <property type="protein sequence ID" value="KAK9168643.1"/>
    <property type="molecule type" value="Genomic_DNA"/>
</dbReference>
<sequence>MTFGWILTYLKNESKVPLLLCLIGDRSVQQRVIAPLLQVVHRAAVVAIAAAATNAPLPLSHFFSSQASLPFSSPVSSVTAAPPLDAGLTVRGLRIAREPSSAPLVRRAARPRCSVLIRATSPRFSLLLTDWSTAATSRLTCHLRPPRRLRAAVRDVSPPLHRGSPLVS</sequence>
<keyword evidence="2" id="KW-1185">Reference proteome</keyword>
<gene>
    <name evidence="1" type="ORF">Syun_000783</name>
</gene>
<organism evidence="1 2">
    <name type="scientific">Stephania yunnanensis</name>
    <dbReference type="NCBI Taxonomy" id="152371"/>
    <lineage>
        <taxon>Eukaryota</taxon>
        <taxon>Viridiplantae</taxon>
        <taxon>Streptophyta</taxon>
        <taxon>Embryophyta</taxon>
        <taxon>Tracheophyta</taxon>
        <taxon>Spermatophyta</taxon>
        <taxon>Magnoliopsida</taxon>
        <taxon>Ranunculales</taxon>
        <taxon>Menispermaceae</taxon>
        <taxon>Menispermoideae</taxon>
        <taxon>Cissampelideae</taxon>
        <taxon>Stephania</taxon>
    </lineage>
</organism>
<protein>
    <submittedName>
        <fullName evidence="1">Uncharacterized protein</fullName>
    </submittedName>
</protein>
<evidence type="ECO:0000313" key="1">
    <source>
        <dbReference type="EMBL" id="KAK9168643.1"/>
    </source>
</evidence>
<reference evidence="1 2" key="1">
    <citation type="submission" date="2024-01" db="EMBL/GenBank/DDBJ databases">
        <title>Genome assemblies of Stephania.</title>
        <authorList>
            <person name="Yang L."/>
        </authorList>
    </citation>
    <scope>NUCLEOTIDE SEQUENCE [LARGE SCALE GENOMIC DNA]</scope>
    <source>
        <strain evidence="1">YNDBR</strain>
        <tissue evidence="1">Leaf</tissue>
    </source>
</reference>
<proteinExistence type="predicted"/>
<comment type="caution">
    <text evidence="1">The sequence shown here is derived from an EMBL/GenBank/DDBJ whole genome shotgun (WGS) entry which is preliminary data.</text>
</comment>
<name>A0AAP0LCK5_9MAGN</name>
<accession>A0AAP0LCK5</accession>
<dbReference type="AlphaFoldDB" id="A0AAP0LCK5"/>